<dbReference type="PIRSF" id="PIRSF017617">
    <property type="entry name" value="Thr_aldolase"/>
    <property type="match status" value="1"/>
</dbReference>
<name>A0A8H3FDU1_9LECA</name>
<dbReference type="InterPro" id="IPR023603">
    <property type="entry name" value="Low_specificity_L-TA-like"/>
</dbReference>
<dbReference type="GO" id="GO:0006567">
    <property type="term" value="P:L-threonine catabolic process"/>
    <property type="evidence" value="ECO:0007669"/>
    <property type="project" value="TreeGrafter"/>
</dbReference>
<keyword evidence="4" id="KW-0456">Lyase</keyword>
<dbReference type="InterPro" id="IPR015421">
    <property type="entry name" value="PyrdxlP-dep_Trfase_major"/>
</dbReference>
<dbReference type="SUPFAM" id="SSF53383">
    <property type="entry name" value="PLP-dependent transferases"/>
    <property type="match status" value="1"/>
</dbReference>
<evidence type="ECO:0000256" key="4">
    <source>
        <dbReference type="ARBA" id="ARBA00023239"/>
    </source>
</evidence>
<gene>
    <name evidence="7" type="ORF">GOMPHAMPRED_002150</name>
</gene>
<evidence type="ECO:0000313" key="8">
    <source>
        <dbReference type="Proteomes" id="UP000664169"/>
    </source>
</evidence>
<dbReference type="Pfam" id="PF01212">
    <property type="entry name" value="Beta_elim_lyase"/>
    <property type="match status" value="1"/>
</dbReference>
<dbReference type="PANTHER" id="PTHR48097">
    <property type="entry name" value="L-THREONINE ALDOLASE-RELATED"/>
    <property type="match status" value="1"/>
</dbReference>
<dbReference type="GO" id="GO:0008732">
    <property type="term" value="F:L-allo-threonine aldolase activity"/>
    <property type="evidence" value="ECO:0007669"/>
    <property type="project" value="TreeGrafter"/>
</dbReference>
<dbReference type="InterPro" id="IPR001597">
    <property type="entry name" value="ArAA_b-elim_lyase/Thr_aldolase"/>
</dbReference>
<dbReference type="GO" id="GO:0006545">
    <property type="term" value="P:glycine biosynthetic process"/>
    <property type="evidence" value="ECO:0007669"/>
    <property type="project" value="TreeGrafter"/>
</dbReference>
<evidence type="ECO:0000256" key="5">
    <source>
        <dbReference type="PIRSR" id="PIRSR017617-1"/>
    </source>
</evidence>
<keyword evidence="3" id="KW-0663">Pyridoxal phosphate</keyword>
<evidence type="ECO:0000259" key="6">
    <source>
        <dbReference type="Pfam" id="PF01212"/>
    </source>
</evidence>
<dbReference type="OrthoDB" id="10261951at2759"/>
<comment type="caution">
    <text evidence="7">The sequence shown here is derived from an EMBL/GenBank/DDBJ whole genome shotgun (WGS) entry which is preliminary data.</text>
</comment>
<sequence length="420" mass="45060">MASNGLQPAEGLNGGYAKINNWKAPGSAAFNFKSDTTTTPTVAMLESITYTTLLDDVTQHDSTTNDLQTWVAGLLGQPAGLLTSSGTMGNQLAARAHLTNPPYSVVADEGSHILSWEAGGIAANSGALPVPAKRTNGRYITLEDIQAVAILHDDTHYAPTKMVSIENTVDGVGVPVAECARICAWAREHGIKTHLDGARLWEVAAANVARNENANEHNLRAALEKEIHAYGNLFDSVTVCFSKGLGAPIGSILVGSEVFIKQARHVRKSWGGGMRQTGIIAAPARVAVEDTFFSGQLVRSHEVAKRIAKSWTDKGGKLTAPVDTNMVWIDLSSTTRQQVWLAEAEREGLHVYGGARGRIVVHYQICEEAVERLGRVFDKVIAEDRSSVVTNGVKQGEFGGYTAIQNQAKYTERAGDGDEV</sequence>
<dbReference type="PANTHER" id="PTHR48097:SF9">
    <property type="entry name" value="L-THREONINE ALDOLASE"/>
    <property type="match status" value="1"/>
</dbReference>
<dbReference type="NCBIfam" id="NF041359">
    <property type="entry name" value="GntG_guanitoxin"/>
    <property type="match status" value="1"/>
</dbReference>
<comment type="similarity">
    <text evidence="2">Belongs to the threonine aldolase family.</text>
</comment>
<reference evidence="7" key="1">
    <citation type="submission" date="2021-03" db="EMBL/GenBank/DDBJ databases">
        <authorList>
            <person name="Tagirdzhanova G."/>
        </authorList>
    </citation>
    <scope>NUCLEOTIDE SEQUENCE</scope>
</reference>
<feature type="modified residue" description="N6-(pyridoxal phosphate)lysine" evidence="5">
    <location>
        <position position="243"/>
    </location>
</feature>
<keyword evidence="8" id="KW-1185">Reference proteome</keyword>
<accession>A0A8H3FDU1</accession>
<dbReference type="InterPro" id="IPR015422">
    <property type="entry name" value="PyrdxlP-dep_Trfase_small"/>
</dbReference>
<protein>
    <recommendedName>
        <fullName evidence="6">Aromatic amino acid beta-eliminating lyase/threonine aldolase domain-containing protein</fullName>
    </recommendedName>
</protein>
<evidence type="ECO:0000256" key="3">
    <source>
        <dbReference type="ARBA" id="ARBA00022898"/>
    </source>
</evidence>
<dbReference type="Gene3D" id="3.40.640.10">
    <property type="entry name" value="Type I PLP-dependent aspartate aminotransferase-like (Major domain)"/>
    <property type="match status" value="1"/>
</dbReference>
<evidence type="ECO:0000313" key="7">
    <source>
        <dbReference type="EMBL" id="CAF9920837.1"/>
    </source>
</evidence>
<dbReference type="EMBL" id="CAJPDQ010000016">
    <property type="protein sequence ID" value="CAF9920837.1"/>
    <property type="molecule type" value="Genomic_DNA"/>
</dbReference>
<dbReference type="InterPro" id="IPR015424">
    <property type="entry name" value="PyrdxlP-dep_Trfase"/>
</dbReference>
<proteinExistence type="inferred from homology"/>
<dbReference type="Gene3D" id="3.90.1150.10">
    <property type="entry name" value="Aspartate Aminotransferase, domain 1"/>
    <property type="match status" value="1"/>
</dbReference>
<dbReference type="GO" id="GO:0005829">
    <property type="term" value="C:cytosol"/>
    <property type="evidence" value="ECO:0007669"/>
    <property type="project" value="TreeGrafter"/>
</dbReference>
<feature type="domain" description="Aromatic amino acid beta-eliminating lyase/threonine aldolase" evidence="6">
    <location>
        <begin position="32"/>
        <end position="331"/>
    </location>
</feature>
<dbReference type="Proteomes" id="UP000664169">
    <property type="component" value="Unassembled WGS sequence"/>
</dbReference>
<evidence type="ECO:0000256" key="2">
    <source>
        <dbReference type="ARBA" id="ARBA00006966"/>
    </source>
</evidence>
<comment type="cofactor">
    <cofactor evidence="1">
        <name>pyridoxal 5'-phosphate</name>
        <dbReference type="ChEBI" id="CHEBI:597326"/>
    </cofactor>
</comment>
<evidence type="ECO:0000256" key="1">
    <source>
        <dbReference type="ARBA" id="ARBA00001933"/>
    </source>
</evidence>
<dbReference type="FunFam" id="3.40.640.10:FF:000030">
    <property type="entry name" value="Low-specificity L-threonine aldolase"/>
    <property type="match status" value="1"/>
</dbReference>
<dbReference type="AlphaFoldDB" id="A0A8H3FDU1"/>
<organism evidence="7 8">
    <name type="scientific">Gomphillus americanus</name>
    <dbReference type="NCBI Taxonomy" id="1940652"/>
    <lineage>
        <taxon>Eukaryota</taxon>
        <taxon>Fungi</taxon>
        <taxon>Dikarya</taxon>
        <taxon>Ascomycota</taxon>
        <taxon>Pezizomycotina</taxon>
        <taxon>Lecanoromycetes</taxon>
        <taxon>OSLEUM clade</taxon>
        <taxon>Ostropomycetidae</taxon>
        <taxon>Ostropales</taxon>
        <taxon>Graphidaceae</taxon>
        <taxon>Gomphilloideae</taxon>
        <taxon>Gomphillus</taxon>
    </lineage>
</organism>